<reference evidence="2" key="1">
    <citation type="journal article" date="2019" name="Int. J. Syst. Evol. Microbiol.">
        <title>The Global Catalogue of Microorganisms (GCM) 10K type strain sequencing project: providing services to taxonomists for standard genome sequencing and annotation.</title>
        <authorList>
            <consortium name="The Broad Institute Genomics Platform"/>
            <consortium name="The Broad Institute Genome Sequencing Center for Infectious Disease"/>
            <person name="Wu L."/>
            <person name="Ma J."/>
        </authorList>
    </citation>
    <scope>NUCLEOTIDE SEQUENCE [LARGE SCALE GENOMIC DNA]</scope>
    <source>
        <strain evidence="2">DT43</strain>
    </source>
</reference>
<dbReference type="EMBL" id="JBHSFG010000088">
    <property type="protein sequence ID" value="MFC4471401.1"/>
    <property type="molecule type" value="Genomic_DNA"/>
</dbReference>
<proteinExistence type="predicted"/>
<organism evidence="1 2">
    <name type="scientific">Streptomyces xiangluensis</name>
    <dbReference type="NCBI Taxonomy" id="2665720"/>
    <lineage>
        <taxon>Bacteria</taxon>
        <taxon>Bacillati</taxon>
        <taxon>Actinomycetota</taxon>
        <taxon>Actinomycetes</taxon>
        <taxon>Kitasatosporales</taxon>
        <taxon>Streptomycetaceae</taxon>
        <taxon>Streptomyces</taxon>
    </lineage>
</organism>
<name>A0ABV8Z4L1_9ACTN</name>
<protein>
    <submittedName>
        <fullName evidence="1">Uncharacterized protein</fullName>
    </submittedName>
</protein>
<comment type="caution">
    <text evidence="1">The sequence shown here is derived from an EMBL/GenBank/DDBJ whole genome shotgun (WGS) entry which is preliminary data.</text>
</comment>
<evidence type="ECO:0000313" key="2">
    <source>
        <dbReference type="Proteomes" id="UP001596012"/>
    </source>
</evidence>
<accession>A0ABV8Z4L1</accession>
<gene>
    <name evidence="1" type="ORF">ACFPH6_44120</name>
</gene>
<keyword evidence="2" id="KW-1185">Reference proteome</keyword>
<dbReference type="Proteomes" id="UP001596012">
    <property type="component" value="Unassembled WGS sequence"/>
</dbReference>
<sequence>MSTRGEQAMQVLSKFGELAWFKLPVERNPTNGYLQMPYMGWRYTSPREEVAELIEDAVSALPTQVDWTLDRTRRNWVLVPTRALREAQGLANPAFSDVVHSINVQDQEFCLKALSDFKLIIQHLRQINFIQPPCEG</sequence>
<evidence type="ECO:0000313" key="1">
    <source>
        <dbReference type="EMBL" id="MFC4471401.1"/>
    </source>
</evidence>
<dbReference type="RefSeq" id="WP_386353613.1">
    <property type="nucleotide sequence ID" value="NZ_JBHSFG010000088.1"/>
</dbReference>